<evidence type="ECO:0000256" key="1">
    <source>
        <dbReference type="SAM" id="Phobius"/>
    </source>
</evidence>
<proteinExistence type="predicted"/>
<dbReference type="EMBL" id="DAATGF010000199">
    <property type="protein sequence ID" value="HAE8289576.1"/>
    <property type="molecule type" value="Genomic_DNA"/>
</dbReference>
<feature type="non-terminal residue" evidence="2">
    <location>
        <position position="1"/>
    </location>
</feature>
<keyword evidence="1" id="KW-0472">Membrane</keyword>
<organism evidence="2">
    <name type="scientific">Salmonella enterica</name>
    <name type="common">Salmonella choleraesuis</name>
    <dbReference type="NCBI Taxonomy" id="28901"/>
    <lineage>
        <taxon>Bacteria</taxon>
        <taxon>Pseudomonadati</taxon>
        <taxon>Pseudomonadota</taxon>
        <taxon>Gammaproteobacteria</taxon>
        <taxon>Enterobacterales</taxon>
        <taxon>Enterobacteriaceae</taxon>
        <taxon>Salmonella</taxon>
    </lineage>
</organism>
<gene>
    <name evidence="2" type="ORF">GND42_004824</name>
</gene>
<feature type="non-terminal residue" evidence="2">
    <location>
        <position position="86"/>
    </location>
</feature>
<keyword evidence="1" id="KW-0812">Transmembrane</keyword>
<accession>A0A737K0K0</accession>
<evidence type="ECO:0000313" key="2">
    <source>
        <dbReference type="EMBL" id="HAE8289576.1"/>
    </source>
</evidence>
<dbReference type="AlphaFoldDB" id="A0A737K0K0"/>
<name>A0A737K0K0_SALER</name>
<feature type="transmembrane region" description="Helical" evidence="1">
    <location>
        <begin position="52"/>
        <end position="70"/>
    </location>
</feature>
<protein>
    <submittedName>
        <fullName evidence="2">SLC13/DASS family transporter</fullName>
    </submittedName>
</protein>
<keyword evidence="1" id="KW-1133">Transmembrane helix</keyword>
<sequence>KLIADRDGNTQSDSQMDYSQIPAWHRNLTLAVFILSIAGMVATDYIKFLPPMHIIACCAAIVLVFAGVLTQKETFNSFETLTVFML</sequence>
<reference evidence="2" key="2">
    <citation type="submission" date="2018-07" db="EMBL/GenBank/DDBJ databases">
        <authorList>
            <consortium name="NCBI Pathogen Detection Project"/>
        </authorList>
    </citation>
    <scope>NUCLEOTIDE SEQUENCE</scope>
    <source>
        <strain evidence="2">CFSAN005971</strain>
    </source>
</reference>
<reference evidence="2" key="1">
    <citation type="journal article" date="2018" name="Genome Biol.">
        <title>SKESA: strategic k-mer extension for scrupulous assemblies.</title>
        <authorList>
            <person name="Souvorov A."/>
            <person name="Agarwala R."/>
            <person name="Lipman D.J."/>
        </authorList>
    </citation>
    <scope>NUCLEOTIDE SEQUENCE</scope>
    <source>
        <strain evidence="2">CFSAN005971</strain>
    </source>
</reference>
<comment type="caution">
    <text evidence="2">The sequence shown here is derived from an EMBL/GenBank/DDBJ whole genome shotgun (WGS) entry which is preliminary data.</text>
</comment>
<feature type="transmembrane region" description="Helical" evidence="1">
    <location>
        <begin position="28"/>
        <end position="46"/>
    </location>
</feature>